<evidence type="ECO:0000256" key="3">
    <source>
        <dbReference type="ARBA" id="ARBA00023163"/>
    </source>
</evidence>
<dbReference type="GO" id="GO:0045893">
    <property type="term" value="P:positive regulation of DNA-templated transcription"/>
    <property type="evidence" value="ECO:0007669"/>
    <property type="project" value="InterPro"/>
</dbReference>
<dbReference type="Pfam" id="PF01614">
    <property type="entry name" value="IclR_C"/>
    <property type="match status" value="1"/>
</dbReference>
<evidence type="ECO:0000259" key="4">
    <source>
        <dbReference type="PROSITE" id="PS51077"/>
    </source>
</evidence>
<dbReference type="InterPro" id="IPR012794">
    <property type="entry name" value="PcaR_PcaU"/>
</dbReference>
<organism evidence="6 7">
    <name type="scientific">Reyranella soli</name>
    <dbReference type="NCBI Taxonomy" id="1230389"/>
    <lineage>
        <taxon>Bacteria</taxon>
        <taxon>Pseudomonadati</taxon>
        <taxon>Pseudomonadota</taxon>
        <taxon>Alphaproteobacteria</taxon>
        <taxon>Hyphomicrobiales</taxon>
        <taxon>Reyranellaceae</taxon>
        <taxon>Reyranella</taxon>
    </lineage>
</organism>
<dbReference type="Gene3D" id="3.30.450.40">
    <property type="match status" value="1"/>
</dbReference>
<dbReference type="GO" id="GO:0045892">
    <property type="term" value="P:negative regulation of DNA-templated transcription"/>
    <property type="evidence" value="ECO:0007669"/>
    <property type="project" value="TreeGrafter"/>
</dbReference>
<keyword evidence="3" id="KW-0804">Transcription</keyword>
<dbReference type="EMBL" id="BKAJ01000032">
    <property type="protein sequence ID" value="GEP54720.1"/>
    <property type="molecule type" value="Genomic_DNA"/>
</dbReference>
<dbReference type="SUPFAM" id="SSF46785">
    <property type="entry name" value="Winged helix' DNA-binding domain"/>
    <property type="match status" value="1"/>
</dbReference>
<accession>A0A512N6V9</accession>
<dbReference type="InterPro" id="IPR050707">
    <property type="entry name" value="HTH_MetabolicPath_Reg"/>
</dbReference>
<keyword evidence="7" id="KW-1185">Reference proteome</keyword>
<dbReference type="PANTHER" id="PTHR30136">
    <property type="entry name" value="HELIX-TURN-HELIX TRANSCRIPTIONAL REGULATOR, ICLR FAMILY"/>
    <property type="match status" value="1"/>
</dbReference>
<dbReference type="GO" id="GO:0046278">
    <property type="term" value="P:3,4-dihydroxybenzoate metabolic process"/>
    <property type="evidence" value="ECO:0007669"/>
    <property type="project" value="InterPro"/>
</dbReference>
<evidence type="ECO:0000313" key="6">
    <source>
        <dbReference type="EMBL" id="GEP54720.1"/>
    </source>
</evidence>
<dbReference type="AlphaFoldDB" id="A0A512N6V9"/>
<dbReference type="InterPro" id="IPR014757">
    <property type="entry name" value="Tscrpt_reg_IclR_C"/>
</dbReference>
<dbReference type="InterPro" id="IPR005471">
    <property type="entry name" value="Tscrpt_reg_IclR_N"/>
</dbReference>
<feature type="domain" description="HTH iclR-type" evidence="4">
    <location>
        <begin position="22"/>
        <end position="82"/>
    </location>
</feature>
<feature type="domain" description="IclR-ED" evidence="5">
    <location>
        <begin position="83"/>
        <end position="266"/>
    </location>
</feature>
<dbReference type="GO" id="GO:0003700">
    <property type="term" value="F:DNA-binding transcription factor activity"/>
    <property type="evidence" value="ECO:0007669"/>
    <property type="project" value="TreeGrafter"/>
</dbReference>
<dbReference type="Pfam" id="PF09339">
    <property type="entry name" value="HTH_IclR"/>
    <property type="match status" value="1"/>
</dbReference>
<reference evidence="6 7" key="1">
    <citation type="submission" date="2019-07" db="EMBL/GenBank/DDBJ databases">
        <title>Whole genome shotgun sequence of Reyranella soli NBRC 108950.</title>
        <authorList>
            <person name="Hosoyama A."/>
            <person name="Uohara A."/>
            <person name="Ohji S."/>
            <person name="Ichikawa N."/>
        </authorList>
    </citation>
    <scope>NUCLEOTIDE SEQUENCE [LARGE SCALE GENOMIC DNA]</scope>
    <source>
        <strain evidence="6 7">NBRC 108950</strain>
    </source>
</reference>
<evidence type="ECO:0000256" key="1">
    <source>
        <dbReference type="ARBA" id="ARBA00023015"/>
    </source>
</evidence>
<dbReference type="InterPro" id="IPR036390">
    <property type="entry name" value="WH_DNA-bd_sf"/>
</dbReference>
<dbReference type="InterPro" id="IPR029016">
    <property type="entry name" value="GAF-like_dom_sf"/>
</dbReference>
<dbReference type="GO" id="GO:0003677">
    <property type="term" value="F:DNA binding"/>
    <property type="evidence" value="ECO:0007669"/>
    <property type="project" value="UniProtKB-KW"/>
</dbReference>
<name>A0A512N6V9_9HYPH</name>
<dbReference type="PANTHER" id="PTHR30136:SF34">
    <property type="entry name" value="TRANSCRIPTIONAL REGULATOR"/>
    <property type="match status" value="1"/>
</dbReference>
<dbReference type="InterPro" id="IPR036388">
    <property type="entry name" value="WH-like_DNA-bd_sf"/>
</dbReference>
<dbReference type="RefSeq" id="WP_147148552.1">
    <property type="nucleotide sequence ID" value="NZ_BKAJ01000032.1"/>
</dbReference>
<gene>
    <name evidence="6" type="ORF">RSO01_18860</name>
</gene>
<keyword evidence="1" id="KW-0805">Transcription regulation</keyword>
<dbReference type="Proteomes" id="UP000321058">
    <property type="component" value="Unassembled WGS sequence"/>
</dbReference>
<evidence type="ECO:0000313" key="7">
    <source>
        <dbReference type="Proteomes" id="UP000321058"/>
    </source>
</evidence>
<dbReference type="NCBIfam" id="TIGR02431">
    <property type="entry name" value="pcaR_pcaU"/>
    <property type="match status" value="1"/>
</dbReference>
<proteinExistence type="predicted"/>
<protein>
    <submittedName>
        <fullName evidence="6">Transcriptional regulator</fullName>
    </submittedName>
</protein>
<dbReference type="PROSITE" id="PS51078">
    <property type="entry name" value="ICLR_ED"/>
    <property type="match status" value="1"/>
</dbReference>
<evidence type="ECO:0000259" key="5">
    <source>
        <dbReference type="PROSITE" id="PS51078"/>
    </source>
</evidence>
<dbReference type="Gene3D" id="1.10.10.10">
    <property type="entry name" value="Winged helix-like DNA-binding domain superfamily/Winged helix DNA-binding domain"/>
    <property type="match status" value="1"/>
</dbReference>
<evidence type="ECO:0000256" key="2">
    <source>
        <dbReference type="ARBA" id="ARBA00023125"/>
    </source>
</evidence>
<sequence length="266" mass="28860">MSRLRPQDAEARAQRALGADFSEALARGLGVISAFDEQRRQMTLSDVARAVDLPRATVRRSLATLVALGYLEADGRMFRLTPRILKLAIAYLSSDPVPAILQPVCERLCRQVGASCSVAVRDGEEAVMIARAVPARPASVGLGVGYRLPVFCSALGRVLASTMSDAELDAFLAQLKPVRFTRQTVVTKPDIRRLILDVRKKGYALADQEAEIGIRSIAVPLVRFDGRVVAALNIGVQPEQVSAKTMIADYLPLLLKEAAALKERLV</sequence>
<dbReference type="SMART" id="SM00346">
    <property type="entry name" value="HTH_ICLR"/>
    <property type="match status" value="1"/>
</dbReference>
<dbReference type="SUPFAM" id="SSF55781">
    <property type="entry name" value="GAF domain-like"/>
    <property type="match status" value="1"/>
</dbReference>
<dbReference type="PROSITE" id="PS51077">
    <property type="entry name" value="HTH_ICLR"/>
    <property type="match status" value="1"/>
</dbReference>
<keyword evidence="2" id="KW-0238">DNA-binding</keyword>
<comment type="caution">
    <text evidence="6">The sequence shown here is derived from an EMBL/GenBank/DDBJ whole genome shotgun (WGS) entry which is preliminary data.</text>
</comment>
<dbReference type="OrthoDB" id="9807558at2"/>